<evidence type="ECO:0000313" key="2">
    <source>
        <dbReference type="EMBL" id="PUE96875.1"/>
    </source>
</evidence>
<accession>A0AA44Z589</accession>
<sequence>MRDALTACGTRRESIHGGAMAASRPPTVPQSVRTPHYLRALAANESGIAPTKTYLHRLLRWRVGRDRSKPPAKPLLRISNPESRQVKHPAPTPSAPAPATPDAPAA</sequence>
<gene>
    <name evidence="2" type="ORF">C7T86_00640</name>
</gene>
<protein>
    <submittedName>
        <fullName evidence="2">Uncharacterized protein</fullName>
    </submittedName>
</protein>
<comment type="caution">
    <text evidence="2">The sequence shown here is derived from an EMBL/GenBank/DDBJ whole genome shotgun (WGS) entry which is preliminary data.</text>
</comment>
<proteinExistence type="predicted"/>
<organism evidence="2 3">
    <name type="scientific">Xanthomonas campestris pv. malvacearum</name>
    <dbReference type="NCBI Taxonomy" id="86040"/>
    <lineage>
        <taxon>Bacteria</taxon>
        <taxon>Pseudomonadati</taxon>
        <taxon>Pseudomonadota</taxon>
        <taxon>Gammaproteobacteria</taxon>
        <taxon>Lysobacterales</taxon>
        <taxon>Lysobacteraceae</taxon>
        <taxon>Xanthomonas</taxon>
    </lineage>
</organism>
<dbReference type="AlphaFoldDB" id="A0AA44Z589"/>
<evidence type="ECO:0000256" key="1">
    <source>
        <dbReference type="SAM" id="MobiDB-lite"/>
    </source>
</evidence>
<feature type="region of interest" description="Disordered" evidence="1">
    <location>
        <begin position="1"/>
        <end position="31"/>
    </location>
</feature>
<name>A0AA44Z589_XANCM</name>
<dbReference type="EMBL" id="PYJH01000001">
    <property type="protein sequence ID" value="PUE96875.1"/>
    <property type="molecule type" value="Genomic_DNA"/>
</dbReference>
<dbReference type="Proteomes" id="UP000251513">
    <property type="component" value="Unassembled WGS sequence"/>
</dbReference>
<feature type="compositionally biased region" description="Pro residues" evidence="1">
    <location>
        <begin position="90"/>
        <end position="106"/>
    </location>
</feature>
<evidence type="ECO:0000313" key="3">
    <source>
        <dbReference type="Proteomes" id="UP000251513"/>
    </source>
</evidence>
<reference evidence="2 3" key="1">
    <citation type="submission" date="2018-03" db="EMBL/GenBank/DDBJ databases">
        <title>Sequencing of reference strains of Xanthomonas.</title>
        <authorList>
            <person name="Studholme D.J."/>
            <person name="Vicente J."/>
            <person name="Sarris P."/>
        </authorList>
    </citation>
    <scope>NUCLEOTIDE SEQUENCE [LARGE SCALE GENOMIC DNA]</scope>
    <source>
        <strain evidence="2 3">WHRI 5232</strain>
    </source>
</reference>
<feature type="region of interest" description="Disordered" evidence="1">
    <location>
        <begin position="63"/>
        <end position="106"/>
    </location>
</feature>